<sequence>MSDTPNHPTAPQAPTPPNAPGAAPPRKRRGRWIFALIVLVLIALVVMHVLRGKKPVRAAAPQVVTVAPATLGAMPVTLDALGTVTPVATVTVLPQLSGYLTEVGYREGQNVVKGQFLAQIDPRQYEISKEQAEAQLAKDRASLAQARSDLERFTQLHAKQSIAEQTYTDQKFLVAQDEAAVKSDLANIKQFELDLIYCRITAPVSGRVGLRLVDPGNYVTASSSTGIAVITQMKPTTVQFTVPQNSLSDVLQRVNAGAQLPITVYSSDNTRELATGTLYAISNQMATATGTVTLRASVPNDDEALFPNEFVNVRLLVDTMDNAVLVPTPAVQTGAPGDYVYLVNADNTVSVHKVTLGPSDGQHTVIVAGLAAGQRVVTDGLDRLNDGAKIQPSEGKPGAAGAASGAHGASAARMGNASHAHARPLPPASGASAAGAAAQPASQPTGAQAS</sequence>
<keyword evidence="5" id="KW-0997">Cell inner membrane</keyword>
<dbReference type="GO" id="GO:0030313">
    <property type="term" value="C:cell envelope"/>
    <property type="evidence" value="ECO:0007669"/>
    <property type="project" value="UniProtKB-SubCell"/>
</dbReference>
<gene>
    <name evidence="13" type="ORF">EYW47_32330</name>
</gene>
<dbReference type="Pfam" id="PF25917">
    <property type="entry name" value="BSH_RND"/>
    <property type="match status" value="1"/>
</dbReference>
<evidence type="ECO:0000256" key="8">
    <source>
        <dbReference type="SAM" id="Phobius"/>
    </source>
</evidence>
<organism evidence="13 14">
    <name type="scientific">Paraburkholderia silviterrae</name>
    <dbReference type="NCBI Taxonomy" id="2528715"/>
    <lineage>
        <taxon>Bacteria</taxon>
        <taxon>Pseudomonadati</taxon>
        <taxon>Pseudomonadota</taxon>
        <taxon>Betaproteobacteria</taxon>
        <taxon>Burkholderiales</taxon>
        <taxon>Burkholderiaceae</taxon>
        <taxon>Paraburkholderia</taxon>
    </lineage>
</organism>
<feature type="region of interest" description="Disordered" evidence="7">
    <location>
        <begin position="385"/>
        <end position="450"/>
    </location>
</feature>
<feature type="domain" description="Multidrug resistance protein MdtA-like beta-barrel" evidence="11">
    <location>
        <begin position="235"/>
        <end position="319"/>
    </location>
</feature>
<evidence type="ECO:0000256" key="4">
    <source>
        <dbReference type="ARBA" id="ARBA00022475"/>
    </source>
</evidence>
<evidence type="ECO:0000256" key="1">
    <source>
        <dbReference type="ARBA" id="ARBA00004236"/>
    </source>
</evidence>
<dbReference type="OrthoDB" id="9783047at2"/>
<dbReference type="AlphaFoldDB" id="A0A4R5M163"/>
<keyword evidence="14" id="KW-1185">Reference proteome</keyword>
<dbReference type="NCBIfam" id="TIGR01730">
    <property type="entry name" value="RND_mfp"/>
    <property type="match status" value="1"/>
</dbReference>
<feature type="compositionally biased region" description="Low complexity" evidence="7">
    <location>
        <begin position="1"/>
        <end position="10"/>
    </location>
</feature>
<dbReference type="Pfam" id="PF25876">
    <property type="entry name" value="HH_MFP_RND"/>
    <property type="match status" value="1"/>
</dbReference>
<dbReference type="InterPro" id="IPR058626">
    <property type="entry name" value="MdtA-like_b-barrel"/>
</dbReference>
<evidence type="ECO:0000259" key="10">
    <source>
        <dbReference type="Pfam" id="PF25917"/>
    </source>
</evidence>
<dbReference type="Gene3D" id="2.40.420.20">
    <property type="match status" value="1"/>
</dbReference>
<dbReference type="GO" id="GO:1990281">
    <property type="term" value="C:efflux pump complex"/>
    <property type="evidence" value="ECO:0007669"/>
    <property type="project" value="TreeGrafter"/>
</dbReference>
<keyword evidence="3" id="KW-0813">Transport</keyword>
<evidence type="ECO:0000313" key="13">
    <source>
        <dbReference type="EMBL" id="TDG19009.1"/>
    </source>
</evidence>
<dbReference type="Pfam" id="PF25967">
    <property type="entry name" value="RND-MFP_C"/>
    <property type="match status" value="1"/>
</dbReference>
<dbReference type="RefSeq" id="WP_133198876.1">
    <property type="nucleotide sequence ID" value="NZ_JBHUCW010000004.1"/>
</dbReference>
<dbReference type="Gene3D" id="1.10.287.470">
    <property type="entry name" value="Helix hairpin bin"/>
    <property type="match status" value="1"/>
</dbReference>
<evidence type="ECO:0000256" key="6">
    <source>
        <dbReference type="ARBA" id="ARBA00023136"/>
    </source>
</evidence>
<keyword evidence="8" id="KW-0812">Transmembrane</keyword>
<name>A0A4R5M163_9BURK</name>
<evidence type="ECO:0000259" key="9">
    <source>
        <dbReference type="Pfam" id="PF25876"/>
    </source>
</evidence>
<feature type="domain" description="Multidrug resistance protein MdtA-like C-terminal permuted SH3" evidence="12">
    <location>
        <begin position="322"/>
        <end position="383"/>
    </location>
</feature>
<evidence type="ECO:0000313" key="14">
    <source>
        <dbReference type="Proteomes" id="UP000295722"/>
    </source>
</evidence>
<evidence type="ECO:0000256" key="3">
    <source>
        <dbReference type="ARBA" id="ARBA00022448"/>
    </source>
</evidence>
<dbReference type="InterPro" id="IPR058625">
    <property type="entry name" value="MdtA-like_BSH"/>
</dbReference>
<dbReference type="GO" id="GO:0015562">
    <property type="term" value="F:efflux transmembrane transporter activity"/>
    <property type="evidence" value="ECO:0007669"/>
    <property type="project" value="TreeGrafter"/>
</dbReference>
<dbReference type="FunFam" id="2.40.420.20:FF:000001">
    <property type="entry name" value="Efflux RND transporter periplasmic adaptor subunit"/>
    <property type="match status" value="1"/>
</dbReference>
<evidence type="ECO:0000256" key="7">
    <source>
        <dbReference type="SAM" id="MobiDB-lite"/>
    </source>
</evidence>
<evidence type="ECO:0000256" key="2">
    <source>
        <dbReference type="ARBA" id="ARBA00009477"/>
    </source>
</evidence>
<evidence type="ECO:0000259" key="12">
    <source>
        <dbReference type="Pfam" id="PF25967"/>
    </source>
</evidence>
<reference evidence="13 14" key="1">
    <citation type="submission" date="2019-03" db="EMBL/GenBank/DDBJ databases">
        <title>Paraburkholderia sp. 4M-K11, isolated from subtropical forest soil.</title>
        <authorList>
            <person name="Gao Z.-H."/>
            <person name="Qiu L.-H."/>
        </authorList>
    </citation>
    <scope>NUCLEOTIDE SEQUENCE [LARGE SCALE GENOMIC DNA]</scope>
    <source>
        <strain evidence="13 14">4M-K11</strain>
    </source>
</reference>
<dbReference type="InterPro" id="IPR058627">
    <property type="entry name" value="MdtA-like_C"/>
</dbReference>
<accession>A0A4R5M163</accession>
<dbReference type="InterPro" id="IPR058624">
    <property type="entry name" value="MdtA-like_HH"/>
</dbReference>
<comment type="subcellular location">
    <subcellularLocation>
        <location evidence="1">Cell membrane</location>
    </subcellularLocation>
</comment>
<feature type="compositionally biased region" description="Low complexity" evidence="7">
    <location>
        <begin position="399"/>
        <end position="412"/>
    </location>
</feature>
<feature type="compositionally biased region" description="Low complexity" evidence="7">
    <location>
        <begin position="428"/>
        <end position="450"/>
    </location>
</feature>
<keyword evidence="6 8" id="KW-0472">Membrane</keyword>
<dbReference type="SUPFAM" id="SSF111369">
    <property type="entry name" value="HlyD-like secretion proteins"/>
    <property type="match status" value="1"/>
</dbReference>
<protein>
    <submittedName>
        <fullName evidence="13">Efflux RND transporter periplasmic adaptor subunit</fullName>
    </submittedName>
</protein>
<dbReference type="PANTHER" id="PTHR30469:SF12">
    <property type="entry name" value="MULTIDRUG RESISTANCE PROTEIN MDTA"/>
    <property type="match status" value="1"/>
</dbReference>
<proteinExistence type="inferred from homology"/>
<feature type="domain" description="Multidrug resistance protein MdtA-like barrel-sandwich hybrid" evidence="10">
    <location>
        <begin position="89"/>
        <end position="231"/>
    </location>
</feature>
<dbReference type="PANTHER" id="PTHR30469">
    <property type="entry name" value="MULTIDRUG RESISTANCE PROTEIN MDTA"/>
    <property type="match status" value="1"/>
</dbReference>
<dbReference type="Gene3D" id="2.40.30.170">
    <property type="match status" value="1"/>
</dbReference>
<feature type="region of interest" description="Disordered" evidence="7">
    <location>
        <begin position="1"/>
        <end position="25"/>
    </location>
</feature>
<dbReference type="Pfam" id="PF25944">
    <property type="entry name" value="Beta-barrel_RND"/>
    <property type="match status" value="1"/>
</dbReference>
<dbReference type="Proteomes" id="UP000295722">
    <property type="component" value="Unassembled WGS sequence"/>
</dbReference>
<dbReference type="EMBL" id="SMRP01000025">
    <property type="protein sequence ID" value="TDG19009.1"/>
    <property type="molecule type" value="Genomic_DNA"/>
</dbReference>
<keyword evidence="4" id="KW-1003">Cell membrane</keyword>
<evidence type="ECO:0000259" key="11">
    <source>
        <dbReference type="Pfam" id="PF25944"/>
    </source>
</evidence>
<feature type="transmembrane region" description="Helical" evidence="8">
    <location>
        <begin position="32"/>
        <end position="50"/>
    </location>
</feature>
<feature type="compositionally biased region" description="Pro residues" evidence="7">
    <location>
        <begin position="11"/>
        <end position="23"/>
    </location>
</feature>
<dbReference type="InterPro" id="IPR006143">
    <property type="entry name" value="RND_pump_MFP"/>
</dbReference>
<dbReference type="Gene3D" id="2.40.50.100">
    <property type="match status" value="1"/>
</dbReference>
<comment type="caution">
    <text evidence="13">The sequence shown here is derived from an EMBL/GenBank/DDBJ whole genome shotgun (WGS) entry which is preliminary data.</text>
</comment>
<comment type="similarity">
    <text evidence="2">Belongs to the membrane fusion protein (MFP) (TC 8.A.1) family.</text>
</comment>
<keyword evidence="8" id="KW-1133">Transmembrane helix</keyword>
<evidence type="ECO:0000256" key="5">
    <source>
        <dbReference type="ARBA" id="ARBA00022519"/>
    </source>
</evidence>
<feature type="domain" description="Multidrug resistance protein MdtA-like alpha-helical hairpin" evidence="9">
    <location>
        <begin position="130"/>
        <end position="197"/>
    </location>
</feature>